<organism evidence="7 8">
    <name type="scientific">Actinokineospora auranticolor</name>
    <dbReference type="NCBI Taxonomy" id="155976"/>
    <lineage>
        <taxon>Bacteria</taxon>
        <taxon>Bacillati</taxon>
        <taxon>Actinomycetota</taxon>
        <taxon>Actinomycetes</taxon>
        <taxon>Pseudonocardiales</taxon>
        <taxon>Pseudonocardiaceae</taxon>
        <taxon>Actinokineospora</taxon>
    </lineage>
</organism>
<comment type="subcellular location">
    <subcellularLocation>
        <location evidence="1">Cell membrane</location>
        <topology evidence="1">Lipid-anchor</topology>
    </subcellularLocation>
</comment>
<dbReference type="PIRSF" id="PIRSF002741">
    <property type="entry name" value="MppA"/>
    <property type="match status" value="1"/>
</dbReference>
<dbReference type="PANTHER" id="PTHR30290">
    <property type="entry name" value="PERIPLASMIC BINDING COMPONENT OF ABC TRANSPORTER"/>
    <property type="match status" value="1"/>
</dbReference>
<dbReference type="InterPro" id="IPR023765">
    <property type="entry name" value="SBP_5_CS"/>
</dbReference>
<evidence type="ECO:0000313" key="7">
    <source>
        <dbReference type="EMBL" id="PPK62579.1"/>
    </source>
</evidence>
<evidence type="ECO:0000256" key="3">
    <source>
        <dbReference type="ARBA" id="ARBA00022448"/>
    </source>
</evidence>
<dbReference type="InterPro" id="IPR006311">
    <property type="entry name" value="TAT_signal"/>
</dbReference>
<keyword evidence="4 5" id="KW-0732">Signal</keyword>
<protein>
    <submittedName>
        <fullName evidence="7">Peptide/nickel transport system substrate-binding protein</fullName>
    </submittedName>
</protein>
<dbReference type="PROSITE" id="PS01040">
    <property type="entry name" value="SBP_BACTERIAL_5"/>
    <property type="match status" value="1"/>
</dbReference>
<dbReference type="InterPro" id="IPR000914">
    <property type="entry name" value="SBP_5_dom"/>
</dbReference>
<dbReference type="Pfam" id="PF00496">
    <property type="entry name" value="SBP_bac_5"/>
    <property type="match status" value="1"/>
</dbReference>
<keyword evidence="8" id="KW-1185">Reference proteome</keyword>
<evidence type="ECO:0000256" key="4">
    <source>
        <dbReference type="ARBA" id="ARBA00022729"/>
    </source>
</evidence>
<name>A0A2S6GCJ9_9PSEU</name>
<feature type="signal peptide" evidence="5">
    <location>
        <begin position="1"/>
        <end position="27"/>
    </location>
</feature>
<dbReference type="GO" id="GO:0015833">
    <property type="term" value="P:peptide transport"/>
    <property type="evidence" value="ECO:0007669"/>
    <property type="project" value="TreeGrafter"/>
</dbReference>
<dbReference type="AlphaFoldDB" id="A0A2S6GCJ9"/>
<reference evidence="7 8" key="1">
    <citation type="submission" date="2018-02" db="EMBL/GenBank/DDBJ databases">
        <title>Genomic Encyclopedia of Archaeal and Bacterial Type Strains, Phase II (KMG-II): from individual species to whole genera.</title>
        <authorList>
            <person name="Goeker M."/>
        </authorList>
    </citation>
    <scope>NUCLEOTIDE SEQUENCE [LARGE SCALE GENOMIC DNA]</scope>
    <source>
        <strain evidence="7 8">YU 961-1</strain>
    </source>
</reference>
<dbReference type="GO" id="GO:0043190">
    <property type="term" value="C:ATP-binding cassette (ABC) transporter complex"/>
    <property type="evidence" value="ECO:0007669"/>
    <property type="project" value="InterPro"/>
</dbReference>
<evidence type="ECO:0000256" key="2">
    <source>
        <dbReference type="ARBA" id="ARBA00005695"/>
    </source>
</evidence>
<accession>A0A2S6GCJ9</accession>
<dbReference type="CDD" id="cd00995">
    <property type="entry name" value="PBP2_NikA_DppA_OppA_like"/>
    <property type="match status" value="1"/>
</dbReference>
<gene>
    <name evidence="7" type="ORF">CLV40_13441</name>
</gene>
<sequence length="522" mass="55747">MNVLPRRATLRALAAAALLLTTAACQSAVDAQTAPAGASAAPKSGGVAELGVNLDLVPANLFTNSNVSITTVVGLVYDSLVRYDRQKLEAKPRLATAWEQADGGSTLNITLRKGVKFHSGREFTSADVKFSLTSYADPKWNGQLAGTAKTITAIETPAPDKVVLKLAHPVSNLLDLLDTVPIIDSETAAEIGTGKKFVGTGAFKFDSWRPNTDLTFSRNDDYWGGKPYLDGVHVRVIPDAQSLAAAVKSGQVQLARGVGYRDAEAAEAAGGLKAIPLEGAELQAYVGINVSAPGLDDPKVRHAIAYALDKERIVKEVYRGKGYPVSLPWPRTSPAYDQELDNRFRRDVAKAKSLLAEHGAALPEVPLAYPGTDGVQANIAQIVQNNLAEVGIAVKLEPVDSTQFIKQLIGAQFPGLWVTNHSWAQFTPSTLTVSAYPFNAKRNSSHFSSPAYTAAADNAWKLPDATGAAATAAYKELSNQLLDGTFLAEIGVVFEQVVVRDGLQGVDWTRRRELDLSKAFLA</sequence>
<dbReference type="GO" id="GO:0042597">
    <property type="term" value="C:periplasmic space"/>
    <property type="evidence" value="ECO:0007669"/>
    <property type="project" value="UniProtKB-ARBA"/>
</dbReference>
<feature type="domain" description="Solute-binding protein family 5" evidence="6">
    <location>
        <begin position="90"/>
        <end position="414"/>
    </location>
</feature>
<comment type="caution">
    <text evidence="7">The sequence shown here is derived from an EMBL/GenBank/DDBJ whole genome shotgun (WGS) entry which is preliminary data.</text>
</comment>
<dbReference type="InterPro" id="IPR030678">
    <property type="entry name" value="Peptide/Ni-bd"/>
</dbReference>
<dbReference type="PANTHER" id="PTHR30290:SF9">
    <property type="entry name" value="OLIGOPEPTIDE-BINDING PROTEIN APPA"/>
    <property type="match status" value="1"/>
</dbReference>
<proteinExistence type="inferred from homology"/>
<evidence type="ECO:0000313" key="8">
    <source>
        <dbReference type="Proteomes" id="UP000239203"/>
    </source>
</evidence>
<dbReference type="Gene3D" id="3.40.190.10">
    <property type="entry name" value="Periplasmic binding protein-like II"/>
    <property type="match status" value="1"/>
</dbReference>
<dbReference type="PROSITE" id="PS51257">
    <property type="entry name" value="PROKAR_LIPOPROTEIN"/>
    <property type="match status" value="1"/>
</dbReference>
<keyword evidence="3" id="KW-0813">Transport</keyword>
<dbReference type="EMBL" id="PTIX01000034">
    <property type="protein sequence ID" value="PPK62579.1"/>
    <property type="molecule type" value="Genomic_DNA"/>
</dbReference>
<dbReference type="Gene3D" id="3.10.105.10">
    <property type="entry name" value="Dipeptide-binding Protein, Domain 3"/>
    <property type="match status" value="1"/>
</dbReference>
<dbReference type="PROSITE" id="PS51318">
    <property type="entry name" value="TAT"/>
    <property type="match status" value="1"/>
</dbReference>
<feature type="chain" id="PRO_5038894916" evidence="5">
    <location>
        <begin position="28"/>
        <end position="522"/>
    </location>
</feature>
<evidence type="ECO:0000259" key="6">
    <source>
        <dbReference type="Pfam" id="PF00496"/>
    </source>
</evidence>
<evidence type="ECO:0000256" key="1">
    <source>
        <dbReference type="ARBA" id="ARBA00004193"/>
    </source>
</evidence>
<dbReference type="Proteomes" id="UP000239203">
    <property type="component" value="Unassembled WGS sequence"/>
</dbReference>
<dbReference type="RefSeq" id="WP_104483174.1">
    <property type="nucleotide sequence ID" value="NZ_CP154825.1"/>
</dbReference>
<dbReference type="GO" id="GO:1904680">
    <property type="term" value="F:peptide transmembrane transporter activity"/>
    <property type="evidence" value="ECO:0007669"/>
    <property type="project" value="TreeGrafter"/>
</dbReference>
<dbReference type="OrthoDB" id="3464494at2"/>
<dbReference type="SUPFAM" id="SSF53850">
    <property type="entry name" value="Periplasmic binding protein-like II"/>
    <property type="match status" value="1"/>
</dbReference>
<comment type="similarity">
    <text evidence="2">Belongs to the bacterial solute-binding protein 5 family.</text>
</comment>
<dbReference type="InterPro" id="IPR039424">
    <property type="entry name" value="SBP_5"/>
</dbReference>
<evidence type="ECO:0000256" key="5">
    <source>
        <dbReference type="SAM" id="SignalP"/>
    </source>
</evidence>